<dbReference type="AlphaFoldDB" id="T1ARU3"/>
<comment type="caution">
    <text evidence="2">The sequence shown here is derived from an EMBL/GenBank/DDBJ whole genome shotgun (WGS) entry which is preliminary data.</text>
</comment>
<dbReference type="EMBL" id="AUZX01002627">
    <property type="protein sequence ID" value="EQD75943.1"/>
    <property type="molecule type" value="Genomic_DNA"/>
</dbReference>
<reference evidence="2" key="1">
    <citation type="submission" date="2013-08" db="EMBL/GenBank/DDBJ databases">
        <authorList>
            <person name="Mendez C."/>
            <person name="Richter M."/>
            <person name="Ferrer M."/>
            <person name="Sanchez J."/>
        </authorList>
    </citation>
    <scope>NUCLEOTIDE SEQUENCE</scope>
</reference>
<proteinExistence type="predicted"/>
<sequence length="376" mass="40800">MALAKQDKIKHALHERRVRVIDARAAIHHVATRSQTMTTRTLSMSRTPVSIARMEVPAHASDVSYEACADVFDVAAYVADVMNTPKPANSRLAIHVLERQSSHALAGQTIARLQTIAATLANPTDAILRVFKDSLANRSATLWFDYEFSRLRPISLHQVAEVSSALQDRAGKQPGVMVELQIGQAEQDLAADAVLAAFQQTLRLSVEAVQAHATATDPTVIVAGAATRDDPGTAAAQLRDEMLQRGWPTSAQVGLAHGSKAGNAAQWAADKRAAGELLGVWSANERTYRHPEFQFVHGQLHPKVRELLAALALQPSLSAKHDPGGWRRAFWLHGTTPDLADPFGQPRTPAGCFMEDPDAVIALARKEAEVDLNAQW</sequence>
<organism evidence="2">
    <name type="scientific">mine drainage metagenome</name>
    <dbReference type="NCBI Taxonomy" id="410659"/>
    <lineage>
        <taxon>unclassified sequences</taxon>
        <taxon>metagenomes</taxon>
        <taxon>ecological metagenomes</taxon>
    </lineage>
</organism>
<gene>
    <name evidence="3" type="ORF">B1A_03573</name>
    <name evidence="1" type="ORF">B1B_15720</name>
    <name evidence="2" type="ORF">B2A_09479</name>
</gene>
<dbReference type="EMBL" id="AUZY01010455">
    <property type="protein sequence ID" value="EQD38631.1"/>
    <property type="molecule type" value="Genomic_DNA"/>
</dbReference>
<dbReference type="EMBL" id="AUZZ01006845">
    <property type="protein sequence ID" value="EQD44760.1"/>
    <property type="molecule type" value="Genomic_DNA"/>
</dbReference>
<evidence type="ECO:0000313" key="3">
    <source>
        <dbReference type="EMBL" id="EQD75943.1"/>
    </source>
</evidence>
<name>T1ARU3_9ZZZZ</name>
<evidence type="ECO:0000313" key="2">
    <source>
        <dbReference type="EMBL" id="EQD44760.1"/>
    </source>
</evidence>
<reference evidence="2" key="2">
    <citation type="journal article" date="2014" name="ISME J.">
        <title>Microbial stratification in low pH oxic and suboxic macroscopic growths along an acid mine drainage.</title>
        <authorList>
            <person name="Mendez-Garcia C."/>
            <person name="Mesa V."/>
            <person name="Sprenger R.R."/>
            <person name="Richter M."/>
            <person name="Diez M.S."/>
            <person name="Solano J."/>
            <person name="Bargiela R."/>
            <person name="Golyshina O.V."/>
            <person name="Manteca A."/>
            <person name="Ramos J.L."/>
            <person name="Gallego J.R."/>
            <person name="Llorente I."/>
            <person name="Martins Dos Santos V.A."/>
            <person name="Jensen O.N."/>
            <person name="Pelaez A.I."/>
            <person name="Sanchez J."/>
            <person name="Ferrer M."/>
        </authorList>
    </citation>
    <scope>NUCLEOTIDE SEQUENCE</scope>
</reference>
<evidence type="ECO:0000313" key="1">
    <source>
        <dbReference type="EMBL" id="EQD38631.1"/>
    </source>
</evidence>
<accession>T1ARU3</accession>
<protein>
    <submittedName>
        <fullName evidence="2">Uncharacterized protein</fullName>
    </submittedName>
</protein>